<evidence type="ECO:0000313" key="1">
    <source>
        <dbReference type="EMBL" id="KAG7442447.1"/>
    </source>
</evidence>
<dbReference type="AlphaFoldDB" id="A0A9P8AQ30"/>
<dbReference type="EMBL" id="MU250551">
    <property type="protein sequence ID" value="KAG7442447.1"/>
    <property type="molecule type" value="Genomic_DNA"/>
</dbReference>
<evidence type="ECO:0000313" key="2">
    <source>
        <dbReference type="Proteomes" id="UP000812287"/>
    </source>
</evidence>
<dbReference type="RefSeq" id="XP_043035947.1">
    <property type="nucleotide sequence ID" value="XM_043184418.1"/>
</dbReference>
<comment type="caution">
    <text evidence="1">The sequence shown here is derived from an EMBL/GenBank/DDBJ whole genome shotgun (WGS) entry which is preliminary data.</text>
</comment>
<dbReference type="GeneID" id="66106715"/>
<name>A0A9P8AQ30_9AGAR</name>
<protein>
    <submittedName>
        <fullName evidence="1">Uncharacterized protein</fullName>
    </submittedName>
</protein>
<sequence>MMLPALKEEKRLKRVEWNGQFQDSGELKGIISLYSGASFSKKDVICSPGYKCSKSLQHPGAIKFLDELGGNETPFRPLVVSHEGYLLAPSKGWRPPHRWQQGPARTPKQNLNWTERENAELSAKTSSAAVTRKRDFTTIDMRLETPSLQGDLSFSSFTGNRLLFTTGRMARRNREDAHTTGTINDGAATASLECWVYLPTCIGQRIYI</sequence>
<reference evidence="1" key="1">
    <citation type="submission" date="2020-11" db="EMBL/GenBank/DDBJ databases">
        <title>Adaptations for nitrogen fixation in a non-lichenized fungal sporocarp promotes dispersal by wood-feeding termites.</title>
        <authorList>
            <consortium name="DOE Joint Genome Institute"/>
            <person name="Koch R.A."/>
            <person name="Yoon G."/>
            <person name="Arayal U."/>
            <person name="Lail K."/>
            <person name="Amirebrahimi M."/>
            <person name="Labutti K."/>
            <person name="Lipzen A."/>
            <person name="Riley R."/>
            <person name="Barry K."/>
            <person name="Henrissat B."/>
            <person name="Grigoriev I.V."/>
            <person name="Herr J.R."/>
            <person name="Aime M.C."/>
        </authorList>
    </citation>
    <scope>NUCLEOTIDE SEQUENCE</scope>
    <source>
        <strain evidence="1">MCA 3950</strain>
    </source>
</reference>
<keyword evidence="2" id="KW-1185">Reference proteome</keyword>
<proteinExistence type="predicted"/>
<gene>
    <name evidence="1" type="ORF">BT62DRAFT_922629</name>
</gene>
<dbReference type="Proteomes" id="UP000812287">
    <property type="component" value="Unassembled WGS sequence"/>
</dbReference>
<organism evidence="1 2">
    <name type="scientific">Guyanagaster necrorhizus</name>
    <dbReference type="NCBI Taxonomy" id="856835"/>
    <lineage>
        <taxon>Eukaryota</taxon>
        <taxon>Fungi</taxon>
        <taxon>Dikarya</taxon>
        <taxon>Basidiomycota</taxon>
        <taxon>Agaricomycotina</taxon>
        <taxon>Agaricomycetes</taxon>
        <taxon>Agaricomycetidae</taxon>
        <taxon>Agaricales</taxon>
        <taxon>Marasmiineae</taxon>
        <taxon>Physalacriaceae</taxon>
        <taxon>Guyanagaster</taxon>
    </lineage>
</organism>
<accession>A0A9P8AQ30</accession>